<comment type="caution">
    <text evidence="2">The sequence shown here is derived from an EMBL/GenBank/DDBJ whole genome shotgun (WGS) entry which is preliminary data.</text>
</comment>
<evidence type="ECO:0000313" key="2">
    <source>
        <dbReference type="EMBL" id="KAG5842706.1"/>
    </source>
</evidence>
<protein>
    <submittedName>
        <fullName evidence="2">Uncharacterized protein</fullName>
    </submittedName>
</protein>
<gene>
    <name evidence="2" type="ORF">ANANG_G00180500</name>
</gene>
<proteinExistence type="predicted"/>
<dbReference type="AlphaFoldDB" id="A0A9D3M6G4"/>
<keyword evidence="3" id="KW-1185">Reference proteome</keyword>
<keyword evidence="1" id="KW-0812">Transmembrane</keyword>
<name>A0A9D3M6G4_ANGAN</name>
<dbReference type="EMBL" id="JAFIRN010000009">
    <property type="protein sequence ID" value="KAG5842706.1"/>
    <property type="molecule type" value="Genomic_DNA"/>
</dbReference>
<feature type="transmembrane region" description="Helical" evidence="1">
    <location>
        <begin position="44"/>
        <end position="62"/>
    </location>
</feature>
<sequence length="65" mass="7360">MKAIIKEGCYAKPTEFSNVFKSGCNTCGLVDFFQAKKMRIKTGVILWNLVFLMMITYVRGLTTMA</sequence>
<dbReference type="Proteomes" id="UP001044222">
    <property type="component" value="Chromosome 9"/>
</dbReference>
<keyword evidence="1" id="KW-1133">Transmembrane helix</keyword>
<reference evidence="2" key="1">
    <citation type="submission" date="2021-01" db="EMBL/GenBank/DDBJ databases">
        <title>A chromosome-scale assembly of European eel, Anguilla anguilla.</title>
        <authorList>
            <person name="Henkel C."/>
            <person name="Jong-Raadsen S.A."/>
            <person name="Dufour S."/>
            <person name="Weltzien F.-A."/>
            <person name="Palstra A.P."/>
            <person name="Pelster B."/>
            <person name="Spaink H.P."/>
            <person name="Van Den Thillart G.E."/>
            <person name="Jansen H."/>
            <person name="Zahm M."/>
            <person name="Klopp C."/>
            <person name="Cedric C."/>
            <person name="Louis A."/>
            <person name="Berthelot C."/>
            <person name="Parey E."/>
            <person name="Roest Crollius H."/>
            <person name="Montfort J."/>
            <person name="Robinson-Rechavi M."/>
            <person name="Bucao C."/>
            <person name="Bouchez O."/>
            <person name="Gislard M."/>
            <person name="Lluch J."/>
            <person name="Milhes M."/>
            <person name="Lampietro C."/>
            <person name="Lopez Roques C."/>
            <person name="Donnadieu C."/>
            <person name="Braasch I."/>
            <person name="Desvignes T."/>
            <person name="Postlethwait J."/>
            <person name="Bobe J."/>
            <person name="Guiguen Y."/>
            <person name="Dirks R."/>
        </authorList>
    </citation>
    <scope>NUCLEOTIDE SEQUENCE</scope>
    <source>
        <strain evidence="2">Tag_6206</strain>
        <tissue evidence="2">Liver</tissue>
    </source>
</reference>
<evidence type="ECO:0000256" key="1">
    <source>
        <dbReference type="SAM" id="Phobius"/>
    </source>
</evidence>
<keyword evidence="1" id="KW-0472">Membrane</keyword>
<evidence type="ECO:0000313" key="3">
    <source>
        <dbReference type="Proteomes" id="UP001044222"/>
    </source>
</evidence>
<organism evidence="2 3">
    <name type="scientific">Anguilla anguilla</name>
    <name type="common">European freshwater eel</name>
    <name type="synonym">Muraena anguilla</name>
    <dbReference type="NCBI Taxonomy" id="7936"/>
    <lineage>
        <taxon>Eukaryota</taxon>
        <taxon>Metazoa</taxon>
        <taxon>Chordata</taxon>
        <taxon>Craniata</taxon>
        <taxon>Vertebrata</taxon>
        <taxon>Euteleostomi</taxon>
        <taxon>Actinopterygii</taxon>
        <taxon>Neopterygii</taxon>
        <taxon>Teleostei</taxon>
        <taxon>Anguilliformes</taxon>
        <taxon>Anguillidae</taxon>
        <taxon>Anguilla</taxon>
    </lineage>
</organism>
<accession>A0A9D3M6G4</accession>